<comment type="caution">
    <text evidence="1">The sequence shown here is derived from an EMBL/GenBank/DDBJ whole genome shotgun (WGS) entry which is preliminary data.</text>
</comment>
<dbReference type="OrthoDB" id="2692964at2759"/>
<reference evidence="1 2" key="1">
    <citation type="submission" date="2016-03" db="EMBL/GenBank/DDBJ databases">
        <title>Comparative genomics of the ectomycorrhizal sister species Rhizopogon vinicolor and Rhizopogon vesiculosus (Basidiomycota: Boletales) reveals a divergence of the mating type B locus.</title>
        <authorList>
            <person name="Mujic A.B."/>
            <person name="Kuo A."/>
            <person name="Tritt A."/>
            <person name="Lipzen A."/>
            <person name="Chen C."/>
            <person name="Johnson J."/>
            <person name="Sharma A."/>
            <person name="Barry K."/>
            <person name="Grigoriev I.V."/>
            <person name="Spatafora J.W."/>
        </authorList>
    </citation>
    <scope>NUCLEOTIDE SEQUENCE [LARGE SCALE GENOMIC DNA]</scope>
    <source>
        <strain evidence="1 2">AM-OR11-056</strain>
    </source>
</reference>
<keyword evidence="2" id="KW-1185">Reference proteome</keyword>
<accession>A0A1J8Q9Y0</accession>
<dbReference type="AlphaFoldDB" id="A0A1J8Q9Y0"/>
<name>A0A1J8Q9Y0_9AGAM</name>
<evidence type="ECO:0000313" key="1">
    <source>
        <dbReference type="EMBL" id="OJA18478.1"/>
    </source>
</evidence>
<dbReference type="STRING" id="180088.A0A1J8Q9Y0"/>
<dbReference type="EMBL" id="LVVM01001478">
    <property type="protein sequence ID" value="OJA18478.1"/>
    <property type="molecule type" value="Genomic_DNA"/>
</dbReference>
<protein>
    <submittedName>
        <fullName evidence="1">Uncharacterized protein</fullName>
    </submittedName>
</protein>
<proteinExistence type="predicted"/>
<sequence>MSSNKLHRTFPPLDESQYNLSSQDAAFMKKLTGIEDDAALKHHILDIQAKAYKVTSP</sequence>
<organism evidence="1 2">
    <name type="scientific">Rhizopogon vesiculosus</name>
    <dbReference type="NCBI Taxonomy" id="180088"/>
    <lineage>
        <taxon>Eukaryota</taxon>
        <taxon>Fungi</taxon>
        <taxon>Dikarya</taxon>
        <taxon>Basidiomycota</taxon>
        <taxon>Agaricomycotina</taxon>
        <taxon>Agaricomycetes</taxon>
        <taxon>Agaricomycetidae</taxon>
        <taxon>Boletales</taxon>
        <taxon>Suillineae</taxon>
        <taxon>Rhizopogonaceae</taxon>
        <taxon>Rhizopogon</taxon>
    </lineage>
</organism>
<evidence type="ECO:0000313" key="2">
    <source>
        <dbReference type="Proteomes" id="UP000183567"/>
    </source>
</evidence>
<dbReference type="Proteomes" id="UP000183567">
    <property type="component" value="Unassembled WGS sequence"/>
</dbReference>
<gene>
    <name evidence="1" type="ORF">AZE42_13778</name>
</gene>